<evidence type="ECO:0000256" key="1">
    <source>
        <dbReference type="SAM" id="MobiDB-lite"/>
    </source>
</evidence>
<feature type="region of interest" description="Disordered" evidence="1">
    <location>
        <begin position="193"/>
        <end position="230"/>
    </location>
</feature>
<feature type="compositionally biased region" description="Polar residues" evidence="1">
    <location>
        <begin position="206"/>
        <end position="216"/>
    </location>
</feature>
<dbReference type="AlphaFoldDB" id="A0A5B7FPB7"/>
<keyword evidence="3" id="KW-1185">Reference proteome</keyword>
<organism evidence="2 3">
    <name type="scientific">Portunus trituberculatus</name>
    <name type="common">Swimming crab</name>
    <name type="synonym">Neptunus trituberculatus</name>
    <dbReference type="NCBI Taxonomy" id="210409"/>
    <lineage>
        <taxon>Eukaryota</taxon>
        <taxon>Metazoa</taxon>
        <taxon>Ecdysozoa</taxon>
        <taxon>Arthropoda</taxon>
        <taxon>Crustacea</taxon>
        <taxon>Multicrustacea</taxon>
        <taxon>Malacostraca</taxon>
        <taxon>Eumalacostraca</taxon>
        <taxon>Eucarida</taxon>
        <taxon>Decapoda</taxon>
        <taxon>Pleocyemata</taxon>
        <taxon>Brachyura</taxon>
        <taxon>Eubrachyura</taxon>
        <taxon>Portunoidea</taxon>
        <taxon>Portunidae</taxon>
        <taxon>Portuninae</taxon>
        <taxon>Portunus</taxon>
    </lineage>
</organism>
<dbReference type="Proteomes" id="UP000324222">
    <property type="component" value="Unassembled WGS sequence"/>
</dbReference>
<gene>
    <name evidence="2" type="ORF">E2C01_041038</name>
</gene>
<comment type="caution">
    <text evidence="2">The sequence shown here is derived from an EMBL/GenBank/DDBJ whole genome shotgun (WGS) entry which is preliminary data.</text>
</comment>
<accession>A0A5B7FPB7</accession>
<sequence length="230" mass="25213">MRSECSYAYLLDGMLHRERRDFSKAQFSGEGGECGDWVGGRGAGAGRGGVVRQGGPVTVLLAGNYSQEGRFGTTGASWSDFRQPGIVIRGAGREWQDRQQAEPPPPPTLHRHQPLLTTISPTSTHSSPPSCPTTRHIAALHHYYPLHSTSPPPPLQTLVDSLPSACPVRCRRPFWRPAASPPTHLLAKSLLEPLVNSPPHPRSACSPPTHQPTLSRQPHDQRYAKLLKRR</sequence>
<reference evidence="2 3" key="1">
    <citation type="submission" date="2019-05" db="EMBL/GenBank/DDBJ databases">
        <title>Another draft genome of Portunus trituberculatus and its Hox gene families provides insights of decapod evolution.</title>
        <authorList>
            <person name="Jeong J.-H."/>
            <person name="Song I."/>
            <person name="Kim S."/>
            <person name="Choi T."/>
            <person name="Kim D."/>
            <person name="Ryu S."/>
            <person name="Kim W."/>
        </authorList>
    </citation>
    <scope>NUCLEOTIDE SEQUENCE [LARGE SCALE GENOMIC DNA]</scope>
    <source>
        <tissue evidence="2">Muscle</tissue>
    </source>
</reference>
<name>A0A5B7FPB7_PORTR</name>
<evidence type="ECO:0000313" key="2">
    <source>
        <dbReference type="EMBL" id="MPC47296.1"/>
    </source>
</evidence>
<evidence type="ECO:0000313" key="3">
    <source>
        <dbReference type="Proteomes" id="UP000324222"/>
    </source>
</evidence>
<protein>
    <submittedName>
        <fullName evidence="2">Uncharacterized protein</fullName>
    </submittedName>
</protein>
<dbReference type="EMBL" id="VSRR010007659">
    <property type="protein sequence ID" value="MPC47296.1"/>
    <property type="molecule type" value="Genomic_DNA"/>
</dbReference>
<proteinExistence type="predicted"/>